<dbReference type="PROSITE" id="PS01124">
    <property type="entry name" value="HTH_ARAC_FAMILY_2"/>
    <property type="match status" value="1"/>
</dbReference>
<dbReference type="Pfam" id="PF14525">
    <property type="entry name" value="AraC_binding_2"/>
    <property type="match status" value="1"/>
</dbReference>
<dbReference type="Pfam" id="PF12833">
    <property type="entry name" value="HTH_18"/>
    <property type="match status" value="1"/>
</dbReference>
<gene>
    <name evidence="5" type="ORF">GA0070563_108234</name>
</gene>
<feature type="domain" description="HTH araC/xylS-type" evidence="4">
    <location>
        <begin position="234"/>
        <end position="335"/>
    </location>
</feature>
<dbReference type="InterPro" id="IPR020449">
    <property type="entry name" value="Tscrpt_reg_AraC-type_HTH"/>
</dbReference>
<keyword evidence="1" id="KW-0805">Transcription regulation</keyword>
<name>A0A1C4ZIZ9_9ACTN</name>
<evidence type="ECO:0000256" key="2">
    <source>
        <dbReference type="ARBA" id="ARBA00023125"/>
    </source>
</evidence>
<evidence type="ECO:0000313" key="5">
    <source>
        <dbReference type="EMBL" id="SCF32855.1"/>
    </source>
</evidence>
<dbReference type="Gene3D" id="1.10.10.60">
    <property type="entry name" value="Homeodomain-like"/>
    <property type="match status" value="1"/>
</dbReference>
<reference evidence="6" key="1">
    <citation type="submission" date="2016-06" db="EMBL/GenBank/DDBJ databases">
        <authorList>
            <person name="Varghese N."/>
            <person name="Submissions Spin"/>
        </authorList>
    </citation>
    <scope>NUCLEOTIDE SEQUENCE [LARGE SCALE GENOMIC DNA]</scope>
    <source>
        <strain evidence="6">DSM 43168</strain>
    </source>
</reference>
<dbReference type="PANTHER" id="PTHR46796:SF6">
    <property type="entry name" value="ARAC SUBFAMILY"/>
    <property type="match status" value="1"/>
</dbReference>
<dbReference type="InterPro" id="IPR035418">
    <property type="entry name" value="AraC-bd_2"/>
</dbReference>
<evidence type="ECO:0000256" key="1">
    <source>
        <dbReference type="ARBA" id="ARBA00023015"/>
    </source>
</evidence>
<dbReference type="InterPro" id="IPR018060">
    <property type="entry name" value="HTH_AraC"/>
</dbReference>
<dbReference type="RefSeq" id="WP_083302771.1">
    <property type="nucleotide sequence ID" value="NZ_FMCT01000008.1"/>
</dbReference>
<dbReference type="Proteomes" id="UP000183585">
    <property type="component" value="Unassembled WGS sequence"/>
</dbReference>
<keyword evidence="6" id="KW-1185">Reference proteome</keyword>
<evidence type="ECO:0000259" key="4">
    <source>
        <dbReference type="PROSITE" id="PS01124"/>
    </source>
</evidence>
<protein>
    <submittedName>
        <fullName evidence="5">AraC-type DNA-binding protein</fullName>
    </submittedName>
</protein>
<dbReference type="SMART" id="SM00342">
    <property type="entry name" value="HTH_ARAC"/>
    <property type="match status" value="1"/>
</dbReference>
<proteinExistence type="predicted"/>
<dbReference type="GO" id="GO:0003700">
    <property type="term" value="F:DNA-binding transcription factor activity"/>
    <property type="evidence" value="ECO:0007669"/>
    <property type="project" value="InterPro"/>
</dbReference>
<evidence type="ECO:0000313" key="6">
    <source>
        <dbReference type="Proteomes" id="UP000183585"/>
    </source>
</evidence>
<keyword evidence="3" id="KW-0804">Transcription</keyword>
<dbReference type="EMBL" id="FMCT01000008">
    <property type="protein sequence ID" value="SCF32855.1"/>
    <property type="molecule type" value="Genomic_DNA"/>
</dbReference>
<dbReference type="SUPFAM" id="SSF46689">
    <property type="entry name" value="Homeodomain-like"/>
    <property type="match status" value="1"/>
</dbReference>
<keyword evidence="2 5" id="KW-0238">DNA-binding</keyword>
<dbReference type="InterPro" id="IPR009057">
    <property type="entry name" value="Homeodomain-like_sf"/>
</dbReference>
<evidence type="ECO:0000256" key="3">
    <source>
        <dbReference type="ARBA" id="ARBA00023163"/>
    </source>
</evidence>
<organism evidence="5 6">
    <name type="scientific">Micromonospora carbonacea</name>
    <dbReference type="NCBI Taxonomy" id="47853"/>
    <lineage>
        <taxon>Bacteria</taxon>
        <taxon>Bacillati</taxon>
        <taxon>Actinomycetota</taxon>
        <taxon>Actinomycetes</taxon>
        <taxon>Micromonosporales</taxon>
        <taxon>Micromonosporaceae</taxon>
        <taxon>Micromonospora</taxon>
    </lineage>
</organism>
<dbReference type="GO" id="GO:0043565">
    <property type="term" value="F:sequence-specific DNA binding"/>
    <property type="evidence" value="ECO:0007669"/>
    <property type="project" value="InterPro"/>
</dbReference>
<dbReference type="InterPro" id="IPR050204">
    <property type="entry name" value="AraC_XylS_family_regulators"/>
</dbReference>
<sequence>MEGGDDGETLMGGLRAERLDTTALPAPERWPFFMELASRASAPMAMDSEHTADFRADVDMVALGEVELCRFHYQSLIGRRTPRLIRQADPEVFQIALTLAGTSVIGAGRGTNAIPVGDLTLVDWARPHRLVHSGRGDERAQASAVTALVPRARLPLHPDRVGGLSAARMSGTEGPGALLAQHLLQITGHPEQFRAADAPHLADVTLTLISLLLARHLDDEPRLPAEMRQQALLTQVHDFIERHLDDPDLSPRAVADAHHVALRTLHRLFADQEESVGGAIRRRRLERCRRDLADPLLRDRPVQAIAARWGFRDKAHFSRAFRAAYGLSPRAWRESARPGTG</sequence>
<dbReference type="AlphaFoldDB" id="A0A1C4ZIZ9"/>
<dbReference type="PRINTS" id="PR00032">
    <property type="entry name" value="HTHARAC"/>
</dbReference>
<accession>A0A1C4ZIZ9</accession>
<dbReference type="PANTHER" id="PTHR46796">
    <property type="entry name" value="HTH-TYPE TRANSCRIPTIONAL ACTIVATOR RHAS-RELATED"/>
    <property type="match status" value="1"/>
</dbReference>